<keyword evidence="4" id="KW-1185">Reference proteome</keyword>
<dbReference type="HOGENOM" id="CLU_060356_0_1_1"/>
<proteinExistence type="predicted"/>
<dbReference type="STRING" id="765440.A0A0C3AK59"/>
<evidence type="ECO:0000256" key="1">
    <source>
        <dbReference type="SAM" id="MobiDB-lite"/>
    </source>
</evidence>
<reference evidence="3 4" key="1">
    <citation type="submission" date="2014-04" db="EMBL/GenBank/DDBJ databases">
        <authorList>
            <consortium name="DOE Joint Genome Institute"/>
            <person name="Kuo A."/>
            <person name="Tarkka M."/>
            <person name="Buscot F."/>
            <person name="Kohler A."/>
            <person name="Nagy L.G."/>
            <person name="Floudas D."/>
            <person name="Copeland A."/>
            <person name="Barry K.W."/>
            <person name="Cichocki N."/>
            <person name="Veneault-Fourrey C."/>
            <person name="LaButti K."/>
            <person name="Lindquist E.A."/>
            <person name="Lipzen A."/>
            <person name="Lundell T."/>
            <person name="Morin E."/>
            <person name="Murat C."/>
            <person name="Sun H."/>
            <person name="Tunlid A."/>
            <person name="Henrissat B."/>
            <person name="Grigoriev I.V."/>
            <person name="Hibbett D.S."/>
            <person name="Martin F."/>
            <person name="Nordberg H.P."/>
            <person name="Cantor M.N."/>
            <person name="Hua S.X."/>
        </authorList>
    </citation>
    <scope>NUCLEOTIDE SEQUENCE [LARGE SCALE GENOMIC DNA]</scope>
    <source>
        <strain evidence="3 4">F 1598</strain>
    </source>
</reference>
<evidence type="ECO:0000313" key="3">
    <source>
        <dbReference type="EMBL" id="KIM74258.1"/>
    </source>
</evidence>
<reference evidence="4" key="2">
    <citation type="submission" date="2015-01" db="EMBL/GenBank/DDBJ databases">
        <title>Evolutionary Origins and Diversification of the Mycorrhizal Mutualists.</title>
        <authorList>
            <consortium name="DOE Joint Genome Institute"/>
            <consortium name="Mycorrhizal Genomics Consortium"/>
            <person name="Kohler A."/>
            <person name="Kuo A."/>
            <person name="Nagy L.G."/>
            <person name="Floudas D."/>
            <person name="Copeland A."/>
            <person name="Barry K.W."/>
            <person name="Cichocki N."/>
            <person name="Veneault-Fourrey C."/>
            <person name="LaButti K."/>
            <person name="Lindquist E.A."/>
            <person name="Lipzen A."/>
            <person name="Lundell T."/>
            <person name="Morin E."/>
            <person name="Murat C."/>
            <person name="Riley R."/>
            <person name="Ohm R."/>
            <person name="Sun H."/>
            <person name="Tunlid A."/>
            <person name="Henrissat B."/>
            <person name="Grigoriev I.V."/>
            <person name="Hibbett D.S."/>
            <person name="Martin F."/>
        </authorList>
    </citation>
    <scope>NUCLEOTIDE SEQUENCE [LARGE SCALE GENOMIC DNA]</scope>
    <source>
        <strain evidence="4">F 1598</strain>
    </source>
</reference>
<dbReference type="EMBL" id="KN833064">
    <property type="protein sequence ID" value="KIM74258.1"/>
    <property type="molecule type" value="Genomic_DNA"/>
</dbReference>
<dbReference type="InterPro" id="IPR057678">
    <property type="entry name" value="DUF7918"/>
</dbReference>
<organism evidence="3 4">
    <name type="scientific">Piloderma croceum (strain F 1598)</name>
    <dbReference type="NCBI Taxonomy" id="765440"/>
    <lineage>
        <taxon>Eukaryota</taxon>
        <taxon>Fungi</taxon>
        <taxon>Dikarya</taxon>
        <taxon>Basidiomycota</taxon>
        <taxon>Agaricomycotina</taxon>
        <taxon>Agaricomycetes</taxon>
        <taxon>Agaricomycetidae</taxon>
        <taxon>Atheliales</taxon>
        <taxon>Atheliaceae</taxon>
        <taxon>Piloderma</taxon>
    </lineage>
</organism>
<dbReference type="PANTHER" id="PTHR36223">
    <property type="entry name" value="BETA-LACTAMASE-TYPE TRANSPEPTIDASE FOLD DOMAIN CONTAINING PROTEIN"/>
    <property type="match status" value="1"/>
</dbReference>
<dbReference type="InParanoid" id="A0A0C3AK59"/>
<evidence type="ECO:0000259" key="2">
    <source>
        <dbReference type="Pfam" id="PF25534"/>
    </source>
</evidence>
<feature type="non-terminal residue" evidence="3">
    <location>
        <position position="1"/>
    </location>
</feature>
<dbReference type="AlphaFoldDB" id="A0A0C3AK59"/>
<dbReference type="Pfam" id="PF25534">
    <property type="entry name" value="DUF7918"/>
    <property type="match status" value="1"/>
</dbReference>
<dbReference type="Proteomes" id="UP000054166">
    <property type="component" value="Unassembled WGS sequence"/>
</dbReference>
<dbReference type="PANTHER" id="PTHR36223:SF1">
    <property type="entry name" value="TRANSCRIPTION ELONGATION FACTOR EAF N-TERMINAL DOMAIN-CONTAINING PROTEIN"/>
    <property type="match status" value="1"/>
</dbReference>
<evidence type="ECO:0000313" key="4">
    <source>
        <dbReference type="Proteomes" id="UP000054166"/>
    </source>
</evidence>
<feature type="domain" description="DUF7918" evidence="2">
    <location>
        <begin position="55"/>
        <end position="211"/>
    </location>
</feature>
<protein>
    <recommendedName>
        <fullName evidence="2">DUF7918 domain-containing protein</fullName>
    </recommendedName>
</protein>
<gene>
    <name evidence="3" type="ORF">PILCRDRAFT_80278</name>
</gene>
<name>A0A0C3AK59_PILCF</name>
<accession>A0A0C3AK59</accession>
<dbReference type="OrthoDB" id="3364132at2759"/>
<sequence length="263" mass="30047">SDMPQLKDFSSWITIEDKKADEFNIEVSDDRKCVTCWIASKKFVICFQSLISREDTSRGIVKVDGRSCHGNISIRPKCMQVSRKAGLHTSTTTMKPFIFSMLQLTDDDLLIDTSAADALGEISIRMWRTRTSPYTHTQSGSLYFMKPPGELQLHERSKKLTSHHIKFGEEVSRPARIRVKYAYLDKEPIVTFIFKYRPFDILKANGIVPSTFGQQRPVSPEPEAEDTARQDVEEDQNASVHNIETSEVGRFFCQTYKLLRPTA</sequence>
<feature type="region of interest" description="Disordered" evidence="1">
    <location>
        <begin position="212"/>
        <end position="240"/>
    </location>
</feature>